<dbReference type="AlphaFoldDB" id="A0AAE4C5Y3"/>
<dbReference type="InterPro" id="IPR021517">
    <property type="entry name" value="DUF3180"/>
</dbReference>
<feature type="transmembrane region" description="Helical" evidence="1">
    <location>
        <begin position="81"/>
        <end position="104"/>
    </location>
</feature>
<reference evidence="2" key="1">
    <citation type="submission" date="2023-07" db="EMBL/GenBank/DDBJ databases">
        <title>Sequencing the genomes of 1000 actinobacteria strains.</title>
        <authorList>
            <person name="Klenk H.-P."/>
        </authorList>
    </citation>
    <scope>NUCLEOTIDE SEQUENCE</scope>
    <source>
        <strain evidence="2">DSM 13988</strain>
    </source>
</reference>
<proteinExistence type="predicted"/>
<dbReference type="EMBL" id="JAVDUI010000001">
    <property type="protein sequence ID" value="MDR6891983.1"/>
    <property type="molecule type" value="Genomic_DNA"/>
</dbReference>
<feature type="transmembrane region" description="Helical" evidence="1">
    <location>
        <begin position="39"/>
        <end position="60"/>
    </location>
</feature>
<name>A0AAE4C5Y3_9MICC</name>
<dbReference type="RefSeq" id="WP_309850361.1">
    <property type="nucleotide sequence ID" value="NZ_BAAAIU010000023.1"/>
</dbReference>
<evidence type="ECO:0000256" key="1">
    <source>
        <dbReference type="SAM" id="Phobius"/>
    </source>
</evidence>
<keyword evidence="1" id="KW-1133">Transmembrane helix</keyword>
<sequence>MKAIRPLPLVAFAVVAGVVGWFVNVMVAREGWPAIRFPWSAALTMGVLCLVAVGFGWGVYRTRTGKAPRAVEPLVAARVLVLGQACAHAGAVVAGWHAGVLAASGLAAGAGMSQTVVASLVMTGCGLALVGCGILVEYFCRIPPDEGEGLEPHR</sequence>
<feature type="transmembrane region" description="Helical" evidence="1">
    <location>
        <begin position="116"/>
        <end position="136"/>
    </location>
</feature>
<gene>
    <name evidence="2" type="ORF">J2S35_000923</name>
</gene>
<comment type="caution">
    <text evidence="2">The sequence shown here is derived from an EMBL/GenBank/DDBJ whole genome shotgun (WGS) entry which is preliminary data.</text>
</comment>
<evidence type="ECO:0000313" key="2">
    <source>
        <dbReference type="EMBL" id="MDR6891983.1"/>
    </source>
</evidence>
<feature type="transmembrane region" description="Helical" evidence="1">
    <location>
        <begin position="7"/>
        <end position="27"/>
    </location>
</feature>
<accession>A0AAE4C5Y3</accession>
<organism evidence="2 3">
    <name type="scientific">Falsarthrobacter nasiphocae</name>
    <dbReference type="NCBI Taxonomy" id="189863"/>
    <lineage>
        <taxon>Bacteria</taxon>
        <taxon>Bacillati</taxon>
        <taxon>Actinomycetota</taxon>
        <taxon>Actinomycetes</taxon>
        <taxon>Micrococcales</taxon>
        <taxon>Micrococcaceae</taxon>
        <taxon>Falsarthrobacter</taxon>
    </lineage>
</organism>
<protein>
    <recommendedName>
        <fullName evidence="4">DUF3180 domain-containing protein</fullName>
    </recommendedName>
</protein>
<evidence type="ECO:0008006" key="4">
    <source>
        <dbReference type="Google" id="ProtNLM"/>
    </source>
</evidence>
<dbReference type="Pfam" id="PF11377">
    <property type="entry name" value="DUF3180"/>
    <property type="match status" value="1"/>
</dbReference>
<dbReference type="Proteomes" id="UP001247307">
    <property type="component" value="Unassembled WGS sequence"/>
</dbReference>
<evidence type="ECO:0000313" key="3">
    <source>
        <dbReference type="Proteomes" id="UP001247307"/>
    </source>
</evidence>
<keyword evidence="1" id="KW-0812">Transmembrane</keyword>
<keyword evidence="1" id="KW-0472">Membrane</keyword>
<keyword evidence="3" id="KW-1185">Reference proteome</keyword>